<dbReference type="STRING" id="398673.A0A2P4ZC34"/>
<dbReference type="InterPro" id="IPR012000">
    <property type="entry name" value="Thiamin_PyroP_enz_cen_dom"/>
</dbReference>
<dbReference type="SUPFAM" id="SSF143437">
    <property type="entry name" value="THUMP domain-like"/>
    <property type="match status" value="1"/>
</dbReference>
<dbReference type="InterPro" id="IPR029035">
    <property type="entry name" value="DHS-like_NAD/FAD-binding_dom"/>
</dbReference>
<dbReference type="PANTHER" id="PTHR43452">
    <property type="entry name" value="PYRUVATE DECARBOXYLASE"/>
    <property type="match status" value="1"/>
</dbReference>
<dbReference type="Pfam" id="PF02776">
    <property type="entry name" value="TPP_enzyme_N"/>
    <property type="match status" value="1"/>
</dbReference>
<evidence type="ECO:0000256" key="6">
    <source>
        <dbReference type="ARBA" id="ARBA00022723"/>
    </source>
</evidence>
<feature type="compositionally biased region" description="Acidic residues" evidence="13">
    <location>
        <begin position="768"/>
        <end position="779"/>
    </location>
</feature>
<dbReference type="GO" id="GO:0000949">
    <property type="term" value="P:aromatic amino acid family catabolic process to alcohol via Ehrlich pathway"/>
    <property type="evidence" value="ECO:0007669"/>
    <property type="project" value="TreeGrafter"/>
</dbReference>
<keyword evidence="9 12" id="KW-0786">Thiamine pyrophosphate</keyword>
<dbReference type="CDD" id="cd07038">
    <property type="entry name" value="TPP_PYR_PDC_IPDC_like"/>
    <property type="match status" value="1"/>
</dbReference>
<evidence type="ECO:0000256" key="3">
    <source>
        <dbReference type="ARBA" id="ARBA00007812"/>
    </source>
</evidence>
<comment type="catalytic activity">
    <reaction evidence="1">
        <text>a 2-oxocarboxylate + H(+) = an aldehyde + CO2</text>
        <dbReference type="Rhea" id="RHEA:11628"/>
        <dbReference type="ChEBI" id="CHEBI:15378"/>
        <dbReference type="ChEBI" id="CHEBI:16526"/>
        <dbReference type="ChEBI" id="CHEBI:17478"/>
        <dbReference type="ChEBI" id="CHEBI:35179"/>
        <dbReference type="EC" id="4.1.1.1"/>
    </reaction>
</comment>
<dbReference type="CDD" id="cd02005">
    <property type="entry name" value="TPP_PDC_IPDC"/>
    <property type="match status" value="1"/>
</dbReference>
<evidence type="ECO:0000256" key="5">
    <source>
        <dbReference type="ARBA" id="ARBA00014422"/>
    </source>
</evidence>
<evidence type="ECO:0000313" key="15">
    <source>
        <dbReference type="EMBL" id="PON21859.1"/>
    </source>
</evidence>
<evidence type="ECO:0000313" key="16">
    <source>
        <dbReference type="Proteomes" id="UP000054821"/>
    </source>
</evidence>
<dbReference type="GO" id="GO:0005829">
    <property type="term" value="C:cytosol"/>
    <property type="evidence" value="ECO:0007669"/>
    <property type="project" value="TreeGrafter"/>
</dbReference>
<organism evidence="15 16">
    <name type="scientific">Trichoderma gamsii</name>
    <dbReference type="NCBI Taxonomy" id="398673"/>
    <lineage>
        <taxon>Eukaryota</taxon>
        <taxon>Fungi</taxon>
        <taxon>Dikarya</taxon>
        <taxon>Ascomycota</taxon>
        <taxon>Pezizomycotina</taxon>
        <taxon>Sordariomycetes</taxon>
        <taxon>Hypocreomycetidae</taxon>
        <taxon>Hypocreales</taxon>
        <taxon>Hypocreaceae</taxon>
        <taxon>Trichoderma</taxon>
    </lineage>
</organism>
<gene>
    <name evidence="15" type="ORF">TGAM01_v209289</name>
</gene>
<feature type="compositionally biased region" description="Basic and acidic residues" evidence="13">
    <location>
        <begin position="907"/>
        <end position="919"/>
    </location>
</feature>
<comment type="similarity">
    <text evidence="3 12">Belongs to the TPP enzyme family.</text>
</comment>
<dbReference type="Gene3D" id="3.40.50.1220">
    <property type="entry name" value="TPP-binding domain"/>
    <property type="match status" value="1"/>
</dbReference>
<feature type="region of interest" description="Disordered" evidence="13">
    <location>
        <begin position="768"/>
        <end position="815"/>
    </location>
</feature>
<evidence type="ECO:0000256" key="12">
    <source>
        <dbReference type="RuleBase" id="RU362132"/>
    </source>
</evidence>
<evidence type="ECO:0000256" key="7">
    <source>
        <dbReference type="ARBA" id="ARBA00022793"/>
    </source>
</evidence>
<sequence length="919" mass="102034">MASINIRVQNLEQPMDVAEYLFRRLHEIGIRSIHGLPGDYNLLALDYLPSCGLRWVGSVNELNAAYAADGYARVKQMGALITTFGVGELSAINGVAGAFSEHVPVVHIVGCPSTVSQRNGMLLHHTLGNGDFNIFANMSAQISCEVAKLTNPNEIATQIDHALRVCFIRSRPVYIMLPTDMVQAKVEGARLKEPIDLSEPPNDPESEAYVVDVVLKYLRAAKNPVILVDACAIRHRVLDEVHDLIEKTNLPVFVTPMGKGAVNEEHPTYGGVYAGDGSHPPQVKDMVESSDLILTIGALKSDFNTAGFSYRTSQLNTIDLHSDHCIVKYSTYPGVQMRGVLRQVIKQLDASEINAQPAPVVENEVTKNRDNSPVITQAFFWPRVGEFLKKNDIVITETGTANFGIWDTKFPSGVTALSQVLWGSIGWSVGACQGAVLAAADDNSDRRTILFVGDGSFQLTAQELSTMIRLKLKPIIFVICNDGFTIERFIHGMEAEYNDIANWDFKALVDVFGGSKTAKKFAVKTKDELDSLLTDPTFNAAECLQFVELYMPKEDAPRALIMTAEASARNNAKTEPDKYGSRQEGTAGRWKTPAQKAKYAGRVEMGTALDVGDEGIWVTYARGMKGKAVREFTAMCEEYGEKMYGIKPPVDASEAHAQSGDEAEDIEASIQKELDAMKESRKPKERRVFSPVAVGIECVFFMKTMKPVDPYQLVLRICRDAQECPSPKDRKCKYINRLTPVMDTDKATEKGIQRVAWKVLASFFSLNEEEKEGEDEEKDEEKLKAEGSDEKAEEVKETAQPLEPTPEAQQAEVSPAFTNEQYAIRHTMRNHTILKSEAVIKMIAGMVKPEHKVNLRTPDKVILVEIFQMFCGISVVDGKEWEELKRYNINALYDMTGEQKSGNPGKTTKEEMKEETKEE</sequence>
<evidence type="ECO:0000256" key="8">
    <source>
        <dbReference type="ARBA" id="ARBA00022842"/>
    </source>
</evidence>
<dbReference type="EMBL" id="JPDN02000044">
    <property type="protein sequence ID" value="PON21859.1"/>
    <property type="molecule type" value="Genomic_DNA"/>
</dbReference>
<reference evidence="15 16" key="1">
    <citation type="journal article" date="2016" name="Genome Announc.">
        <title>Draft Whole-Genome Sequence of Trichoderma gamsii T6085, a Promising Biocontrol Agent of Fusarium Head Blight on Wheat.</title>
        <authorList>
            <person name="Baroncelli R."/>
            <person name="Zapparata A."/>
            <person name="Piaggeschi G."/>
            <person name="Sarrocco S."/>
            <person name="Vannacci G."/>
        </authorList>
    </citation>
    <scope>NUCLEOTIDE SEQUENCE [LARGE SCALE GENOMIC DNA]</scope>
    <source>
        <strain evidence="15 16">T6085</strain>
    </source>
</reference>
<dbReference type="InterPro" id="IPR011766">
    <property type="entry name" value="TPP_enzyme_TPP-bd"/>
</dbReference>
<dbReference type="GO" id="GO:0005634">
    <property type="term" value="C:nucleus"/>
    <property type="evidence" value="ECO:0007669"/>
    <property type="project" value="TreeGrafter"/>
</dbReference>
<dbReference type="EC" id="4.1.1.1" evidence="4"/>
<dbReference type="InterPro" id="IPR040183">
    <property type="entry name" value="THUMPD1-like"/>
</dbReference>
<dbReference type="AlphaFoldDB" id="A0A2P4ZC34"/>
<feature type="region of interest" description="Disordered" evidence="13">
    <location>
        <begin position="571"/>
        <end position="593"/>
    </location>
</feature>
<evidence type="ECO:0000256" key="13">
    <source>
        <dbReference type="SAM" id="MobiDB-lite"/>
    </source>
</evidence>
<keyword evidence="6" id="KW-0479">Metal-binding</keyword>
<feature type="region of interest" description="Disordered" evidence="13">
    <location>
        <begin position="897"/>
        <end position="919"/>
    </location>
</feature>
<dbReference type="Gene3D" id="3.40.50.970">
    <property type="match status" value="2"/>
</dbReference>
<dbReference type="PROSITE" id="PS51165">
    <property type="entry name" value="THUMP"/>
    <property type="match status" value="1"/>
</dbReference>
<feature type="compositionally biased region" description="Basic and acidic residues" evidence="13">
    <location>
        <begin position="780"/>
        <end position="797"/>
    </location>
</feature>
<evidence type="ECO:0000259" key="14">
    <source>
        <dbReference type="PROSITE" id="PS51165"/>
    </source>
</evidence>
<keyword evidence="16" id="KW-1185">Reference proteome</keyword>
<keyword evidence="11" id="KW-0694">RNA-binding</keyword>
<comment type="cofactor">
    <cofactor evidence="2">
        <name>thiamine diphosphate</name>
        <dbReference type="ChEBI" id="CHEBI:58937"/>
    </cofactor>
</comment>
<keyword evidence="7" id="KW-0210">Decarboxylase</keyword>
<keyword evidence="15" id="KW-0670">Pyruvate</keyword>
<dbReference type="Pfam" id="PF00205">
    <property type="entry name" value="TPP_enzyme_M"/>
    <property type="match status" value="1"/>
</dbReference>
<dbReference type="InterPro" id="IPR012001">
    <property type="entry name" value="Thiamin_PyroP_enz_TPP-bd_dom"/>
</dbReference>
<comment type="caution">
    <text evidence="15">The sequence shown here is derived from an EMBL/GenBank/DDBJ whole genome shotgun (WGS) entry which is preliminary data.</text>
</comment>
<dbReference type="Pfam" id="PF02775">
    <property type="entry name" value="TPP_enzyme_C"/>
    <property type="match status" value="1"/>
</dbReference>
<name>A0A2P4ZC34_9HYPO</name>
<dbReference type="GO" id="GO:0030976">
    <property type="term" value="F:thiamine pyrophosphate binding"/>
    <property type="evidence" value="ECO:0007669"/>
    <property type="project" value="InterPro"/>
</dbReference>
<dbReference type="InterPro" id="IPR029061">
    <property type="entry name" value="THDP-binding"/>
</dbReference>
<dbReference type="Pfam" id="PF02926">
    <property type="entry name" value="THUMP"/>
    <property type="match status" value="1"/>
</dbReference>
<keyword evidence="8" id="KW-0460">Magnesium</keyword>
<evidence type="ECO:0000256" key="1">
    <source>
        <dbReference type="ARBA" id="ARBA00001041"/>
    </source>
</evidence>
<dbReference type="InterPro" id="IPR004114">
    <property type="entry name" value="THUMP_dom"/>
</dbReference>
<dbReference type="GeneID" id="29981989"/>
<dbReference type="Gene3D" id="3.30.2300.10">
    <property type="entry name" value="THUMP superfamily"/>
    <property type="match status" value="1"/>
</dbReference>
<protein>
    <recommendedName>
        <fullName evidence="5">Pyruvate decarboxylase</fullName>
        <ecNumber evidence="4">4.1.1.1</ecNumber>
    </recommendedName>
</protein>
<evidence type="ECO:0000256" key="2">
    <source>
        <dbReference type="ARBA" id="ARBA00001964"/>
    </source>
</evidence>
<dbReference type="SUPFAM" id="SSF52518">
    <property type="entry name" value="Thiamin diphosphate-binding fold (THDP-binding)"/>
    <property type="match status" value="2"/>
</dbReference>
<dbReference type="SUPFAM" id="SSF52467">
    <property type="entry name" value="DHS-like NAD/FAD-binding domain"/>
    <property type="match status" value="1"/>
</dbReference>
<feature type="compositionally biased region" description="Basic and acidic residues" evidence="13">
    <location>
        <begin position="572"/>
        <end position="581"/>
    </location>
</feature>
<dbReference type="GO" id="GO:0006400">
    <property type="term" value="P:tRNA modification"/>
    <property type="evidence" value="ECO:0007669"/>
    <property type="project" value="InterPro"/>
</dbReference>
<evidence type="ECO:0000256" key="10">
    <source>
        <dbReference type="ARBA" id="ARBA00023239"/>
    </source>
</evidence>
<evidence type="ECO:0000256" key="4">
    <source>
        <dbReference type="ARBA" id="ARBA00013202"/>
    </source>
</evidence>
<accession>A0A2P4ZC34</accession>
<dbReference type="RefSeq" id="XP_024404732.1">
    <property type="nucleotide sequence ID" value="XM_024550525.1"/>
</dbReference>
<proteinExistence type="inferred from homology"/>
<keyword evidence="10" id="KW-0456">Lyase</keyword>
<dbReference type="FunFam" id="3.40.50.970:FF:000024">
    <property type="entry name" value="Pyruvate decarboxylase isozyme"/>
    <property type="match status" value="1"/>
</dbReference>
<dbReference type="InterPro" id="IPR012110">
    <property type="entry name" value="PDC/IPDC-like"/>
</dbReference>
<dbReference type="PANTHER" id="PTHR43452:SF30">
    <property type="entry name" value="PYRUVATE DECARBOXYLASE ISOZYME 1-RELATED"/>
    <property type="match status" value="1"/>
</dbReference>
<feature type="domain" description="THUMP" evidence="14">
    <location>
        <begin position="750"/>
        <end position="877"/>
    </location>
</feature>
<dbReference type="Proteomes" id="UP000054821">
    <property type="component" value="Unassembled WGS sequence"/>
</dbReference>
<evidence type="ECO:0000256" key="9">
    <source>
        <dbReference type="ARBA" id="ARBA00023052"/>
    </source>
</evidence>
<dbReference type="GO" id="GO:0000287">
    <property type="term" value="F:magnesium ion binding"/>
    <property type="evidence" value="ECO:0007669"/>
    <property type="project" value="InterPro"/>
</dbReference>
<dbReference type="GO" id="GO:0003723">
    <property type="term" value="F:RNA binding"/>
    <property type="evidence" value="ECO:0007669"/>
    <property type="project" value="UniProtKB-UniRule"/>
</dbReference>
<dbReference type="InterPro" id="IPR047213">
    <property type="entry name" value="TPP_PYR_PDC_IPDC-like"/>
</dbReference>
<evidence type="ECO:0000256" key="11">
    <source>
        <dbReference type="PROSITE-ProRule" id="PRU00529"/>
    </source>
</evidence>
<dbReference type="InterPro" id="IPR047214">
    <property type="entry name" value="TPP_PDC_IPDC"/>
</dbReference>
<dbReference type="FunFam" id="3.40.50.970:FF:000019">
    <property type="entry name" value="Pyruvate decarboxylase isozyme"/>
    <property type="match status" value="1"/>
</dbReference>
<dbReference type="GO" id="GO:0004737">
    <property type="term" value="F:pyruvate decarboxylase activity"/>
    <property type="evidence" value="ECO:0007669"/>
    <property type="project" value="UniProtKB-EC"/>
</dbReference>
<dbReference type="CDD" id="cd11717">
    <property type="entry name" value="THUMP_THUMPD1_like"/>
    <property type="match status" value="1"/>
</dbReference>